<reference evidence="6 7" key="1">
    <citation type="submission" date="2018-10" db="EMBL/GenBank/DDBJ databases">
        <title>The genome of Lysobacter enzymogenes OH11.</title>
        <authorList>
            <person name="Liu F."/>
            <person name="Zhao Y."/>
            <person name="Qian G."/>
            <person name="Chen Y."/>
            <person name="Xu H."/>
        </authorList>
    </citation>
    <scope>NUCLEOTIDE SEQUENCE [LARGE SCALE GENOMIC DNA]</scope>
    <source>
        <strain evidence="6 7">OH11</strain>
    </source>
</reference>
<dbReference type="RefSeq" id="WP_123648765.1">
    <property type="nucleotide sequence ID" value="NZ_RCTY01000044.1"/>
</dbReference>
<dbReference type="Proteomes" id="UP000275910">
    <property type="component" value="Unassembled WGS sequence"/>
</dbReference>
<dbReference type="EMBL" id="RCTY01000044">
    <property type="protein sequence ID" value="ROU05649.1"/>
    <property type="molecule type" value="Genomic_DNA"/>
</dbReference>
<dbReference type="InterPro" id="IPR000847">
    <property type="entry name" value="LysR_HTH_N"/>
</dbReference>
<gene>
    <name evidence="6" type="ORF">D9T17_18360</name>
</gene>
<dbReference type="FunFam" id="1.10.10.10:FF:000001">
    <property type="entry name" value="LysR family transcriptional regulator"/>
    <property type="match status" value="1"/>
</dbReference>
<dbReference type="AlphaFoldDB" id="A0A3N2RDZ7"/>
<evidence type="ECO:0000256" key="3">
    <source>
        <dbReference type="ARBA" id="ARBA00023125"/>
    </source>
</evidence>
<dbReference type="SUPFAM" id="SSF53850">
    <property type="entry name" value="Periplasmic binding protein-like II"/>
    <property type="match status" value="1"/>
</dbReference>
<keyword evidence="3" id="KW-0238">DNA-binding</keyword>
<name>A0A3N2RDZ7_LYSEN</name>
<evidence type="ECO:0000313" key="6">
    <source>
        <dbReference type="EMBL" id="ROU05649.1"/>
    </source>
</evidence>
<dbReference type="PROSITE" id="PS50931">
    <property type="entry name" value="HTH_LYSR"/>
    <property type="match status" value="1"/>
</dbReference>
<dbReference type="InterPro" id="IPR005119">
    <property type="entry name" value="LysR_subst-bd"/>
</dbReference>
<keyword evidence="2" id="KW-0805">Transcription regulation</keyword>
<keyword evidence="4" id="KW-0804">Transcription</keyword>
<dbReference type="Gene3D" id="3.40.190.290">
    <property type="match status" value="1"/>
</dbReference>
<dbReference type="Pfam" id="PF00126">
    <property type="entry name" value="HTH_1"/>
    <property type="match status" value="1"/>
</dbReference>
<proteinExistence type="inferred from homology"/>
<evidence type="ECO:0000256" key="4">
    <source>
        <dbReference type="ARBA" id="ARBA00023163"/>
    </source>
</evidence>
<dbReference type="InterPro" id="IPR036390">
    <property type="entry name" value="WH_DNA-bd_sf"/>
</dbReference>
<protein>
    <submittedName>
        <fullName evidence="6">LysR family transcriptional regulator</fullName>
    </submittedName>
</protein>
<evidence type="ECO:0000313" key="7">
    <source>
        <dbReference type="Proteomes" id="UP000275910"/>
    </source>
</evidence>
<dbReference type="SUPFAM" id="SSF46785">
    <property type="entry name" value="Winged helix' DNA-binding domain"/>
    <property type="match status" value="1"/>
</dbReference>
<comment type="caution">
    <text evidence="6">The sequence shown here is derived from an EMBL/GenBank/DDBJ whole genome shotgun (WGS) entry which is preliminary data.</text>
</comment>
<feature type="domain" description="HTH lysR-type" evidence="5">
    <location>
        <begin position="1"/>
        <end position="59"/>
    </location>
</feature>
<dbReference type="InterPro" id="IPR058163">
    <property type="entry name" value="LysR-type_TF_proteobact-type"/>
</dbReference>
<evidence type="ECO:0000259" key="5">
    <source>
        <dbReference type="PROSITE" id="PS50931"/>
    </source>
</evidence>
<accession>A0A3N2RDZ7</accession>
<evidence type="ECO:0000256" key="2">
    <source>
        <dbReference type="ARBA" id="ARBA00023015"/>
    </source>
</evidence>
<comment type="similarity">
    <text evidence="1">Belongs to the LysR transcriptional regulatory family.</text>
</comment>
<organism evidence="6 7">
    <name type="scientific">Lysobacter enzymogenes</name>
    <dbReference type="NCBI Taxonomy" id="69"/>
    <lineage>
        <taxon>Bacteria</taxon>
        <taxon>Pseudomonadati</taxon>
        <taxon>Pseudomonadota</taxon>
        <taxon>Gammaproteobacteria</taxon>
        <taxon>Lysobacterales</taxon>
        <taxon>Lysobacteraceae</taxon>
        <taxon>Lysobacter</taxon>
    </lineage>
</organism>
<dbReference type="GO" id="GO:0003677">
    <property type="term" value="F:DNA binding"/>
    <property type="evidence" value="ECO:0007669"/>
    <property type="project" value="UniProtKB-KW"/>
</dbReference>
<dbReference type="Pfam" id="PF03466">
    <property type="entry name" value="LysR_substrate"/>
    <property type="match status" value="1"/>
</dbReference>
<sequence>MDSLALMRSFRRVVELGSFARAADDLALSAAGLSKQVRQLEARLGTVLLQRTTRRMSLTDGGRLYYAECGRLLDEIDALEQRMRAGSERVDGLLRINAPLSFGLCVLSPLLSRFLAAHPHLRLDLALDDRVVDLVGEGFDVAVRLRSELEDSSLVARRLGQVEQLLCAAPSYLQRHGEPRTPQELCGHALLGYSLSQSPRAWQLQGADGASEFTLPAPRAAANNSLLLRDLLVDGHGVGSLPAFVAAPAIAAGRLRELLPRHRQPPRHVHAVYATGRLLPAKVRAFVDFLDRELPAALAAGRPVAPDEPGLLRASE</sequence>
<dbReference type="GO" id="GO:0003700">
    <property type="term" value="F:DNA-binding transcription factor activity"/>
    <property type="evidence" value="ECO:0007669"/>
    <property type="project" value="InterPro"/>
</dbReference>
<evidence type="ECO:0000256" key="1">
    <source>
        <dbReference type="ARBA" id="ARBA00009437"/>
    </source>
</evidence>
<dbReference type="CDD" id="cd08422">
    <property type="entry name" value="PBP2_CrgA_like"/>
    <property type="match status" value="1"/>
</dbReference>
<dbReference type="PANTHER" id="PTHR30537">
    <property type="entry name" value="HTH-TYPE TRANSCRIPTIONAL REGULATOR"/>
    <property type="match status" value="1"/>
</dbReference>
<dbReference type="Gene3D" id="1.10.10.10">
    <property type="entry name" value="Winged helix-like DNA-binding domain superfamily/Winged helix DNA-binding domain"/>
    <property type="match status" value="1"/>
</dbReference>
<dbReference type="PANTHER" id="PTHR30537:SF5">
    <property type="entry name" value="HTH-TYPE TRANSCRIPTIONAL ACTIVATOR TTDR-RELATED"/>
    <property type="match status" value="1"/>
</dbReference>
<dbReference type="InterPro" id="IPR036388">
    <property type="entry name" value="WH-like_DNA-bd_sf"/>
</dbReference>